<organism evidence="1 2">
    <name type="scientific">Actinomadura nitritigenes</name>
    <dbReference type="NCBI Taxonomy" id="134602"/>
    <lineage>
        <taxon>Bacteria</taxon>
        <taxon>Bacillati</taxon>
        <taxon>Actinomycetota</taxon>
        <taxon>Actinomycetes</taxon>
        <taxon>Streptosporangiales</taxon>
        <taxon>Thermomonosporaceae</taxon>
        <taxon>Actinomadura</taxon>
    </lineage>
</organism>
<keyword evidence="2" id="KW-1185">Reference proteome</keyword>
<evidence type="ECO:0000313" key="1">
    <source>
        <dbReference type="EMBL" id="MBO2441393.1"/>
    </source>
</evidence>
<protein>
    <recommendedName>
        <fullName evidence="3">DUF4253 domain-containing protein</fullName>
    </recommendedName>
</protein>
<comment type="caution">
    <text evidence="1">The sequence shown here is derived from an EMBL/GenBank/DDBJ whole genome shotgun (WGS) entry which is preliminary data.</text>
</comment>
<sequence>MTSLDPTCAGLRLTSALDGLSVTFRGMVAAPDEHNCECHWGSARELALLKMPDVTLDPDLLRRTWQAPGWDDHASVVRRILPQFATALVGGLIESERGFEDVGRFLARGQWQEWPAGQASAVAEFLDAWWDHTLPLPEPAVPAYDVLACVAEASGTLTPWLTAWETSRAPAADRHLVQAVEQWDYDLLGDSLPWDTWSSEETEAQTLAELVAWLVDHASDRLRQHGAPPALLHRVRLIGLNGPARWDDPHWPGYRY</sequence>
<dbReference type="RefSeq" id="WP_208269760.1">
    <property type="nucleotide sequence ID" value="NZ_BAAAGM010000070.1"/>
</dbReference>
<proteinExistence type="predicted"/>
<name>A0ABS3R579_9ACTN</name>
<accession>A0ABS3R579</accession>
<dbReference type="Proteomes" id="UP000666915">
    <property type="component" value="Unassembled WGS sequence"/>
</dbReference>
<gene>
    <name evidence="1" type="ORF">J4557_28110</name>
</gene>
<evidence type="ECO:0008006" key="3">
    <source>
        <dbReference type="Google" id="ProtNLM"/>
    </source>
</evidence>
<evidence type="ECO:0000313" key="2">
    <source>
        <dbReference type="Proteomes" id="UP000666915"/>
    </source>
</evidence>
<dbReference type="EMBL" id="JAGEOK010000019">
    <property type="protein sequence ID" value="MBO2441393.1"/>
    <property type="molecule type" value="Genomic_DNA"/>
</dbReference>
<reference evidence="1 2" key="1">
    <citation type="submission" date="2021-03" db="EMBL/GenBank/DDBJ databases">
        <authorList>
            <person name="Kanchanasin P."/>
            <person name="Saeng-In P."/>
            <person name="Phongsopitanun W."/>
            <person name="Yuki M."/>
            <person name="Kudo T."/>
            <person name="Ohkuma M."/>
            <person name="Tanasupawat S."/>
        </authorList>
    </citation>
    <scope>NUCLEOTIDE SEQUENCE [LARGE SCALE GENOMIC DNA]</scope>
    <source>
        <strain evidence="1 2">L46</strain>
    </source>
</reference>